<dbReference type="KEGG" id="nwa:Nwat_2452"/>
<reference evidence="2 3" key="1">
    <citation type="submission" date="2010-06" db="EMBL/GenBank/DDBJ databases">
        <title>Complete sequence of chromosome of Nitrosococcus watsoni C-113.</title>
        <authorList>
            <consortium name="US DOE Joint Genome Institute"/>
            <person name="Lucas S."/>
            <person name="Copeland A."/>
            <person name="Lapidus A."/>
            <person name="Cheng J.-F."/>
            <person name="Bruce D."/>
            <person name="Goodwin L."/>
            <person name="Pitluck S."/>
            <person name="Malfatti S.A."/>
            <person name="Chain P.S.G."/>
            <person name="Land M."/>
            <person name="Hauser L."/>
            <person name="Kyrpides N."/>
            <person name="Ivanova N."/>
            <person name="Cambell M.A."/>
            <person name="Heidelberg J.F."/>
            <person name="Klotz M.G."/>
            <person name="Woyke T."/>
        </authorList>
    </citation>
    <scope>NUCLEOTIDE SEQUENCE [LARGE SCALE GENOMIC DNA]</scope>
    <source>
        <strain evidence="2 3">C-113</strain>
    </source>
</reference>
<keyword evidence="1" id="KW-0472">Membrane</keyword>
<feature type="transmembrane region" description="Helical" evidence="1">
    <location>
        <begin position="309"/>
        <end position="327"/>
    </location>
</feature>
<keyword evidence="1" id="KW-1133">Transmembrane helix</keyword>
<feature type="transmembrane region" description="Helical" evidence="1">
    <location>
        <begin position="333"/>
        <end position="353"/>
    </location>
</feature>
<feature type="transmembrane region" description="Helical" evidence="1">
    <location>
        <begin position="249"/>
        <end position="269"/>
    </location>
</feature>
<feature type="transmembrane region" description="Helical" evidence="1">
    <location>
        <begin position="109"/>
        <end position="131"/>
    </location>
</feature>
<evidence type="ECO:0000313" key="3">
    <source>
        <dbReference type="Proteomes" id="UP000000393"/>
    </source>
</evidence>
<proteinExistence type="predicted"/>
<sequence length="379" mass="43832">MDSGDCTDELGEIRFTEWQWRDYRNERIDVSPDRRCSRNSFKISKDHLESYEAGLKWESELVSAALDETRKRKFFAINASMILFPGLIAGMLAMVSYLEKVEAGIDFHWISVVSISMFIGMANMITIKYIAAYKAQANLFIRQLNCLRQARDSITYYKFEGKYPVHLRSLVEGGIYYKTFGKHRKLYIGNEELRERLGGSFSESADKSLISFLFLTSLTLISAPFIYLAAISLREWKTLPENFLLFTNAIYFVFFTMLVLIVSVLFFVIGHWKNFKKLRTDDHTTHNPPDEQPAGTGYKPIFLLNIKDYISMFLVAILACYWTFLGWSTSPTVANAFMLTLASISLFLILMCVKKVFFDSLNRIHKSLVYKVNFSFENE</sequence>
<organism evidence="2 3">
    <name type="scientific">Nitrosococcus watsoni (strain C-113)</name>
    <dbReference type="NCBI Taxonomy" id="105559"/>
    <lineage>
        <taxon>Bacteria</taxon>
        <taxon>Pseudomonadati</taxon>
        <taxon>Pseudomonadota</taxon>
        <taxon>Gammaproteobacteria</taxon>
        <taxon>Chromatiales</taxon>
        <taxon>Chromatiaceae</taxon>
        <taxon>Nitrosococcus</taxon>
    </lineage>
</organism>
<keyword evidence="1" id="KW-0812">Transmembrane</keyword>
<feature type="transmembrane region" description="Helical" evidence="1">
    <location>
        <begin position="209"/>
        <end position="229"/>
    </location>
</feature>
<dbReference type="AlphaFoldDB" id="D8K9C0"/>
<dbReference type="Proteomes" id="UP000000393">
    <property type="component" value="Chromosome"/>
</dbReference>
<keyword evidence="3" id="KW-1185">Reference proteome</keyword>
<dbReference type="EMBL" id="CP002086">
    <property type="protein sequence ID" value="ADJ29263.1"/>
    <property type="molecule type" value="Genomic_DNA"/>
</dbReference>
<accession>D8K9C0</accession>
<gene>
    <name evidence="2" type="ordered locus">Nwat_2452</name>
</gene>
<dbReference type="HOGENOM" id="CLU_729238_0_0_6"/>
<feature type="transmembrane region" description="Helical" evidence="1">
    <location>
        <begin position="75"/>
        <end position="97"/>
    </location>
</feature>
<name>D8K9C0_NITWC</name>
<evidence type="ECO:0000313" key="2">
    <source>
        <dbReference type="EMBL" id="ADJ29263.1"/>
    </source>
</evidence>
<protein>
    <submittedName>
        <fullName evidence="2">Uncharacterized protein</fullName>
    </submittedName>
</protein>
<evidence type="ECO:0000256" key="1">
    <source>
        <dbReference type="SAM" id="Phobius"/>
    </source>
</evidence>